<dbReference type="InterPro" id="IPR002501">
    <property type="entry name" value="PsdUridine_synth_N"/>
</dbReference>
<feature type="domain" description="Pseudouridine synthase II N-terminal" evidence="6">
    <location>
        <begin position="24"/>
        <end position="173"/>
    </location>
</feature>
<dbReference type="CDD" id="cd02573">
    <property type="entry name" value="PseudoU_synth_EcTruB"/>
    <property type="match status" value="1"/>
</dbReference>
<keyword evidence="4 5" id="KW-0413">Isomerase</keyword>
<name>A0A846U1F9_9MOLU</name>
<dbReference type="GO" id="GO:1990481">
    <property type="term" value="P:mRNA pseudouridine synthesis"/>
    <property type="evidence" value="ECO:0007669"/>
    <property type="project" value="TreeGrafter"/>
</dbReference>
<organism evidence="8 9">
    <name type="scientific">Spiroplasma platyhelix PALS-1</name>
    <dbReference type="NCBI Taxonomy" id="1276218"/>
    <lineage>
        <taxon>Bacteria</taxon>
        <taxon>Bacillati</taxon>
        <taxon>Mycoplasmatota</taxon>
        <taxon>Mollicutes</taxon>
        <taxon>Entomoplasmatales</taxon>
        <taxon>Spiroplasmataceae</taxon>
        <taxon>Spiroplasma</taxon>
    </lineage>
</organism>
<dbReference type="InterPro" id="IPR032819">
    <property type="entry name" value="TruB_C"/>
</dbReference>
<evidence type="ECO:0000256" key="4">
    <source>
        <dbReference type="ARBA" id="ARBA00023235"/>
    </source>
</evidence>
<evidence type="ECO:0000259" key="7">
    <source>
        <dbReference type="Pfam" id="PF16198"/>
    </source>
</evidence>
<dbReference type="AlphaFoldDB" id="A0A846U1F9"/>
<evidence type="ECO:0000313" key="9">
    <source>
        <dbReference type="Proteomes" id="UP000584587"/>
    </source>
</evidence>
<proteinExistence type="inferred from homology"/>
<feature type="active site" description="Nucleophile" evidence="5">
    <location>
        <position position="39"/>
    </location>
</feature>
<dbReference type="InterPro" id="IPR020103">
    <property type="entry name" value="PsdUridine_synth_cat_dom_sf"/>
</dbReference>
<keyword evidence="9" id="KW-1185">Reference proteome</keyword>
<dbReference type="Gene3D" id="3.30.2350.10">
    <property type="entry name" value="Pseudouridine synthase"/>
    <property type="match status" value="1"/>
</dbReference>
<keyword evidence="3 5" id="KW-0819">tRNA processing</keyword>
<dbReference type="GO" id="GO:0003723">
    <property type="term" value="F:RNA binding"/>
    <property type="evidence" value="ECO:0007669"/>
    <property type="project" value="InterPro"/>
</dbReference>
<evidence type="ECO:0000256" key="5">
    <source>
        <dbReference type="HAMAP-Rule" id="MF_01080"/>
    </source>
</evidence>
<dbReference type="PANTHER" id="PTHR13767:SF2">
    <property type="entry name" value="PSEUDOURIDYLATE SYNTHASE TRUB1"/>
    <property type="match status" value="1"/>
</dbReference>
<dbReference type="SUPFAM" id="SSF55120">
    <property type="entry name" value="Pseudouridine synthase"/>
    <property type="match status" value="1"/>
</dbReference>
<evidence type="ECO:0000313" key="8">
    <source>
        <dbReference type="EMBL" id="NKE38349.1"/>
    </source>
</evidence>
<dbReference type="GO" id="GO:0031119">
    <property type="term" value="P:tRNA pseudouridine synthesis"/>
    <property type="evidence" value="ECO:0007669"/>
    <property type="project" value="UniProtKB-UniRule"/>
</dbReference>
<evidence type="ECO:0000256" key="2">
    <source>
        <dbReference type="ARBA" id="ARBA00005642"/>
    </source>
</evidence>
<evidence type="ECO:0000256" key="1">
    <source>
        <dbReference type="ARBA" id="ARBA00000385"/>
    </source>
</evidence>
<dbReference type="PANTHER" id="PTHR13767">
    <property type="entry name" value="TRNA-PSEUDOURIDINE SYNTHASE"/>
    <property type="match status" value="1"/>
</dbReference>
<protein>
    <recommendedName>
        <fullName evidence="5">tRNA pseudouridine synthase B</fullName>
        <ecNumber evidence="5">5.4.99.25</ecNumber>
    </recommendedName>
    <alternativeName>
        <fullName evidence="5">tRNA pseudouridine(55) synthase</fullName>
        <shortName evidence="5">Psi55 synthase</shortName>
    </alternativeName>
    <alternativeName>
        <fullName evidence="5">tRNA pseudouridylate synthase</fullName>
    </alternativeName>
    <alternativeName>
        <fullName evidence="5">tRNA-uridine isomerase</fullName>
    </alternativeName>
</protein>
<dbReference type="RefSeq" id="WP_168104821.1">
    <property type="nucleotide sequence ID" value="NZ_JAAVVK010000001.1"/>
</dbReference>
<comment type="function">
    <text evidence="5">Responsible for synthesis of pseudouridine from uracil-55 in the psi GC loop of transfer RNAs.</text>
</comment>
<sequence length="299" mass="33923">MKDYILLIDKPAYMTSQDCLTILKQRLRVKKIGHTGTLDPIATGLMVVLVNEATKLSNFILALDKTYIATMQLFIRTDTGDISGNVVENNSAFKISEESLRRVFNAFDNIQYEQVVPLYSAVKKEGQKLYQYAYKNQPVELPKRMVSIKRIKFLTYNNNFIQFQVTCSKGTYIRALIGDIAASLKTVATMTSLRRIQQSEFSIQDALTLEEITDEKSVKSHMISIVEGLKHSLKVVTITNRDTLSKIKHGKQISLPDIEVKKEVLLVNNQKQPLAIYANEKGTTYISKRGFNLDESNKD</sequence>
<dbReference type="HAMAP" id="MF_01080">
    <property type="entry name" value="TruB_bact"/>
    <property type="match status" value="1"/>
</dbReference>
<comment type="catalytic activity">
    <reaction evidence="1 5">
        <text>uridine(55) in tRNA = pseudouridine(55) in tRNA</text>
        <dbReference type="Rhea" id="RHEA:42532"/>
        <dbReference type="Rhea" id="RHEA-COMP:10101"/>
        <dbReference type="Rhea" id="RHEA-COMP:10102"/>
        <dbReference type="ChEBI" id="CHEBI:65314"/>
        <dbReference type="ChEBI" id="CHEBI:65315"/>
        <dbReference type="EC" id="5.4.99.25"/>
    </reaction>
</comment>
<accession>A0A846U1F9</accession>
<dbReference type="NCBIfam" id="TIGR00431">
    <property type="entry name" value="TruB"/>
    <property type="match status" value="1"/>
</dbReference>
<reference evidence="8 9" key="1">
    <citation type="submission" date="2020-04" db="EMBL/GenBank/DDBJ databases">
        <title>Complete genome sequence of Spiroplasma platyhelix ATCC 51748, an insect isolate.</title>
        <authorList>
            <person name="Green E.A."/>
            <person name="Klassen J.L."/>
        </authorList>
    </citation>
    <scope>NUCLEOTIDE SEQUENCE [LARGE SCALE GENOMIC DNA]</scope>
    <source>
        <strain evidence="8 9">PALS-1</strain>
    </source>
</reference>
<dbReference type="GO" id="GO:0160148">
    <property type="term" value="F:tRNA pseudouridine(55) synthase activity"/>
    <property type="evidence" value="ECO:0007669"/>
    <property type="project" value="UniProtKB-EC"/>
</dbReference>
<dbReference type="EMBL" id="JAAVVK010000001">
    <property type="protein sequence ID" value="NKE38349.1"/>
    <property type="molecule type" value="Genomic_DNA"/>
</dbReference>
<dbReference type="InterPro" id="IPR014780">
    <property type="entry name" value="tRNA_psdUridine_synth_TruB"/>
</dbReference>
<feature type="domain" description="tRNA pseudouridylate synthase B C-terminal" evidence="7">
    <location>
        <begin position="174"/>
        <end position="216"/>
    </location>
</feature>
<dbReference type="Pfam" id="PF16198">
    <property type="entry name" value="TruB_C_2"/>
    <property type="match status" value="1"/>
</dbReference>
<comment type="caution">
    <text evidence="8">The sequence shown here is derived from an EMBL/GenBank/DDBJ whole genome shotgun (WGS) entry which is preliminary data.</text>
</comment>
<comment type="similarity">
    <text evidence="2 5">Belongs to the pseudouridine synthase TruB family. Type 1 subfamily.</text>
</comment>
<evidence type="ECO:0000259" key="6">
    <source>
        <dbReference type="Pfam" id="PF01509"/>
    </source>
</evidence>
<dbReference type="EC" id="5.4.99.25" evidence="5"/>
<dbReference type="Proteomes" id="UP000584587">
    <property type="component" value="Unassembled WGS sequence"/>
</dbReference>
<dbReference type="Pfam" id="PF01509">
    <property type="entry name" value="TruB_N"/>
    <property type="match status" value="1"/>
</dbReference>
<gene>
    <name evidence="5 8" type="primary">truB</name>
    <name evidence="8" type="ORF">HER12_01075</name>
</gene>
<evidence type="ECO:0000256" key="3">
    <source>
        <dbReference type="ARBA" id="ARBA00022694"/>
    </source>
</evidence>